<name>A0A2N9M595_9BACT</name>
<sequence length="147" mass="16110">MASTTSSGTAQGGPTSTATGPSKRTFGQILKSYFYWTYSRGSFHYDIMVTLILVFIFVTPRLWDYGAKPPSAAGFTHPFQVVANGRGVVISVQASDVRVAPGASDREVKNALRKAIEPVTGDDVFVERWDTSTDAQGHLVWKVWAHR</sequence>
<evidence type="ECO:0000313" key="3">
    <source>
        <dbReference type="EMBL" id="SPE30669.1"/>
    </source>
</evidence>
<evidence type="ECO:0000256" key="2">
    <source>
        <dbReference type="SAM" id="Phobius"/>
    </source>
</evidence>
<feature type="transmembrane region" description="Helical" evidence="2">
    <location>
        <begin position="43"/>
        <end position="63"/>
    </location>
</feature>
<evidence type="ECO:0000313" key="4">
    <source>
        <dbReference type="Proteomes" id="UP000239735"/>
    </source>
</evidence>
<evidence type="ECO:0000256" key="1">
    <source>
        <dbReference type="SAM" id="MobiDB-lite"/>
    </source>
</evidence>
<feature type="region of interest" description="Disordered" evidence="1">
    <location>
        <begin position="1"/>
        <end position="21"/>
    </location>
</feature>
<dbReference type="AlphaFoldDB" id="A0A2N9M595"/>
<keyword evidence="2" id="KW-0472">Membrane</keyword>
<keyword evidence="2" id="KW-1133">Transmembrane helix</keyword>
<proteinExistence type="predicted"/>
<dbReference type="Proteomes" id="UP000239735">
    <property type="component" value="Unassembled WGS sequence"/>
</dbReference>
<gene>
    <name evidence="3" type="ORF">SBA5_80038</name>
</gene>
<dbReference type="EMBL" id="OKRB01000141">
    <property type="protein sequence ID" value="SPE30669.1"/>
    <property type="molecule type" value="Genomic_DNA"/>
</dbReference>
<protein>
    <submittedName>
        <fullName evidence="3">Uncharacterized protein</fullName>
    </submittedName>
</protein>
<keyword evidence="2" id="KW-0812">Transmembrane</keyword>
<accession>A0A2N9M595</accession>
<reference evidence="4" key="1">
    <citation type="submission" date="2018-02" db="EMBL/GenBank/DDBJ databases">
        <authorList>
            <person name="Hausmann B."/>
        </authorList>
    </citation>
    <scope>NUCLEOTIDE SEQUENCE [LARGE SCALE GENOMIC DNA]</scope>
    <source>
        <strain evidence="4">Peat soil MAG SbA5</strain>
    </source>
</reference>
<organism evidence="3 4">
    <name type="scientific">Candidatus Sulfuritelmatomonas gaucii</name>
    <dbReference type="NCBI Taxonomy" id="2043161"/>
    <lineage>
        <taxon>Bacteria</taxon>
        <taxon>Pseudomonadati</taxon>
        <taxon>Acidobacteriota</taxon>
        <taxon>Terriglobia</taxon>
        <taxon>Terriglobales</taxon>
        <taxon>Acidobacteriaceae</taxon>
        <taxon>Candidatus Sulfuritelmatomonas</taxon>
    </lineage>
</organism>